<organism evidence="13 14">
    <name type="scientific">Alternaria atra</name>
    <dbReference type="NCBI Taxonomy" id="119953"/>
    <lineage>
        <taxon>Eukaryota</taxon>
        <taxon>Fungi</taxon>
        <taxon>Dikarya</taxon>
        <taxon>Ascomycota</taxon>
        <taxon>Pezizomycotina</taxon>
        <taxon>Dothideomycetes</taxon>
        <taxon>Pleosporomycetidae</taxon>
        <taxon>Pleosporales</taxon>
        <taxon>Pleosporineae</taxon>
        <taxon>Pleosporaceae</taxon>
        <taxon>Alternaria</taxon>
        <taxon>Alternaria sect. Ulocladioides</taxon>
    </lineage>
</organism>
<dbReference type="GO" id="GO:0012505">
    <property type="term" value="C:endomembrane system"/>
    <property type="evidence" value="ECO:0007669"/>
    <property type="project" value="UniProtKB-SubCell"/>
</dbReference>
<evidence type="ECO:0000256" key="10">
    <source>
        <dbReference type="PIRNR" id="PIRNR016302"/>
    </source>
</evidence>
<accession>A0A8J2I1M4</accession>
<comment type="caution">
    <text evidence="13">The sequence shown here is derived from an EMBL/GenBank/DDBJ whole genome shotgun (WGS) entry which is preliminary data.</text>
</comment>
<evidence type="ECO:0000256" key="8">
    <source>
        <dbReference type="ARBA" id="ARBA00023180"/>
    </source>
</evidence>
<comment type="subcellular location">
    <subcellularLocation>
        <location evidence="2">Endomembrane system</location>
    </subcellularLocation>
</comment>
<evidence type="ECO:0000256" key="5">
    <source>
        <dbReference type="ARBA" id="ARBA00022729"/>
    </source>
</evidence>
<evidence type="ECO:0000256" key="7">
    <source>
        <dbReference type="ARBA" id="ARBA00023136"/>
    </source>
</evidence>
<evidence type="ECO:0000256" key="3">
    <source>
        <dbReference type="ARBA" id="ARBA00009699"/>
    </source>
</evidence>
<keyword evidence="8" id="KW-0325">Glycoprotein</keyword>
<evidence type="ECO:0000256" key="11">
    <source>
        <dbReference type="SAM" id="MobiDB-lite"/>
    </source>
</evidence>
<evidence type="ECO:0000313" key="14">
    <source>
        <dbReference type="Proteomes" id="UP000676310"/>
    </source>
</evidence>
<reference evidence="13" key="1">
    <citation type="submission" date="2021-05" db="EMBL/GenBank/DDBJ databases">
        <authorList>
            <person name="Stam R."/>
        </authorList>
    </citation>
    <scope>NUCLEOTIDE SEQUENCE</scope>
    <source>
        <strain evidence="13">CS162</strain>
    </source>
</reference>
<keyword evidence="9 10" id="KW-0326">Glycosidase</keyword>
<evidence type="ECO:0000256" key="1">
    <source>
        <dbReference type="ARBA" id="ARBA00001452"/>
    </source>
</evidence>
<evidence type="ECO:0000256" key="9">
    <source>
        <dbReference type="ARBA" id="ARBA00023295"/>
    </source>
</evidence>
<sequence length="448" mass="48067">MFARASVLSLALSCIVRSAALDLDVQNQDSIRNVAKTLANGLVTFYNEGVSESGTPGVFPDPYFWWEGGIMFNALIEYSYLTGDTQYDSVVSEGIQAQLGEDYTFLPANQTAYITNEDQSIWALAAMTAAESDFPKPENRSWVEYAADVFDIQVLRWDEESCKGGLRWAIFSFQEGYDYKNGAANGEFFLLAARLAKFTGNETYSEWAEKSFTWAKDTGLISDDYQVYDGARPTNDCGNINKIQWTYDHATYTEGSAIMQNITDGKQKWTDALKGFMNSSDIFFEDDILTETACENNGKCDIDMRAFKGIAARSYARAVVAAPALAGPLTKKLETSAKAAASACDGDSEDVKCSLAWANPDGGNWTAASASDGNLNEVFDALQVVQGLLFSQAISNKTGAGKGDSGTQKGGASGTSGAEAPKETGAAGTIAASVTMVLAMAFAAALSC</sequence>
<dbReference type="GO" id="GO:0009272">
    <property type="term" value="P:fungal-type cell wall biogenesis"/>
    <property type="evidence" value="ECO:0007669"/>
    <property type="project" value="TreeGrafter"/>
</dbReference>
<dbReference type="EC" id="3.2.1.101" evidence="4 10"/>
<feature type="region of interest" description="Disordered" evidence="11">
    <location>
        <begin position="398"/>
        <end position="425"/>
    </location>
</feature>
<dbReference type="Proteomes" id="UP000676310">
    <property type="component" value="Unassembled WGS sequence"/>
</dbReference>
<keyword evidence="6 10" id="KW-0378">Hydrolase</keyword>
<dbReference type="PANTHER" id="PTHR12145">
    <property type="entry name" value="MANNAN ENDO-1,6-ALPHA-MANNOSIDASE DCW1"/>
    <property type="match status" value="1"/>
</dbReference>
<dbReference type="OrthoDB" id="4187847at2759"/>
<comment type="similarity">
    <text evidence="3 10">Belongs to the glycosyl hydrolase 76 family.</text>
</comment>
<keyword evidence="14" id="KW-1185">Reference proteome</keyword>
<dbReference type="FunFam" id="1.50.10.20:FF:000006">
    <property type="entry name" value="Mannan endo-1,6-alpha-mannosidase"/>
    <property type="match status" value="1"/>
</dbReference>
<dbReference type="InterPro" id="IPR008928">
    <property type="entry name" value="6-hairpin_glycosidase_sf"/>
</dbReference>
<keyword evidence="7" id="KW-0472">Membrane</keyword>
<dbReference type="PIRSF" id="PIRSF016302">
    <property type="entry name" value="Man_a_manosd"/>
    <property type="match status" value="1"/>
</dbReference>
<gene>
    <name evidence="13" type="ORF">ALTATR162_LOCUS5533</name>
</gene>
<feature type="compositionally biased region" description="Gly residues" evidence="11">
    <location>
        <begin position="400"/>
        <end position="414"/>
    </location>
</feature>
<evidence type="ECO:0000256" key="2">
    <source>
        <dbReference type="ARBA" id="ARBA00004308"/>
    </source>
</evidence>
<dbReference type="GO" id="GO:0008496">
    <property type="term" value="F:mannan endo-1,6-alpha-mannosidase activity"/>
    <property type="evidence" value="ECO:0007669"/>
    <property type="project" value="UniProtKB-UniRule"/>
</dbReference>
<comment type="catalytic activity">
    <reaction evidence="1 10">
        <text>Random hydrolysis of (1-&gt;6)-alpha-D-mannosidic linkages in unbranched (1-&gt;6)-mannans.</text>
        <dbReference type="EC" id="3.2.1.101"/>
    </reaction>
</comment>
<dbReference type="RefSeq" id="XP_043169087.1">
    <property type="nucleotide sequence ID" value="XM_043313152.1"/>
</dbReference>
<keyword evidence="5 12" id="KW-0732">Signal</keyword>
<protein>
    <recommendedName>
        <fullName evidence="4 10">Mannan endo-1,6-alpha-mannosidase</fullName>
        <ecNumber evidence="4 10">3.2.1.101</ecNumber>
    </recommendedName>
</protein>
<feature type="chain" id="PRO_5035214199" description="Mannan endo-1,6-alpha-mannosidase" evidence="12">
    <location>
        <begin position="21"/>
        <end position="448"/>
    </location>
</feature>
<dbReference type="Gene3D" id="1.50.10.20">
    <property type="match status" value="1"/>
</dbReference>
<evidence type="ECO:0000256" key="6">
    <source>
        <dbReference type="ARBA" id="ARBA00022801"/>
    </source>
</evidence>
<evidence type="ECO:0000313" key="13">
    <source>
        <dbReference type="EMBL" id="CAG5159334.1"/>
    </source>
</evidence>
<name>A0A8J2I1M4_9PLEO</name>
<dbReference type="AlphaFoldDB" id="A0A8J2I1M4"/>
<dbReference type="InterPro" id="IPR014480">
    <property type="entry name" value="Mannan-1_6-alpha_mannosidase"/>
</dbReference>
<dbReference type="EMBL" id="CAJRGZ010000019">
    <property type="protein sequence ID" value="CAG5159334.1"/>
    <property type="molecule type" value="Genomic_DNA"/>
</dbReference>
<feature type="signal peptide" evidence="12">
    <location>
        <begin position="1"/>
        <end position="20"/>
    </location>
</feature>
<dbReference type="PANTHER" id="PTHR12145:SF36">
    <property type="entry name" value="MANNAN ENDO-1,6-ALPHA-MANNOSIDASE DCW1"/>
    <property type="match status" value="1"/>
</dbReference>
<dbReference type="GeneID" id="67017322"/>
<proteinExistence type="inferred from homology"/>
<dbReference type="GO" id="GO:0016052">
    <property type="term" value="P:carbohydrate catabolic process"/>
    <property type="evidence" value="ECO:0007669"/>
    <property type="project" value="InterPro"/>
</dbReference>
<dbReference type="Pfam" id="PF03663">
    <property type="entry name" value="Glyco_hydro_76"/>
    <property type="match status" value="1"/>
</dbReference>
<evidence type="ECO:0000256" key="12">
    <source>
        <dbReference type="SAM" id="SignalP"/>
    </source>
</evidence>
<evidence type="ECO:0000256" key="4">
    <source>
        <dbReference type="ARBA" id="ARBA00012350"/>
    </source>
</evidence>
<dbReference type="SUPFAM" id="SSF48208">
    <property type="entry name" value="Six-hairpin glycosidases"/>
    <property type="match status" value="1"/>
</dbReference>
<dbReference type="InterPro" id="IPR005198">
    <property type="entry name" value="Glyco_hydro_76"/>
</dbReference>